<evidence type="ECO:0000259" key="5">
    <source>
        <dbReference type="Pfam" id="PF11380"/>
    </source>
</evidence>
<dbReference type="InterPro" id="IPR031358">
    <property type="entry name" value="Stealth_CR1"/>
</dbReference>
<dbReference type="RefSeq" id="WP_136536194.1">
    <property type="nucleotide sequence ID" value="NZ_STGY01000067.1"/>
</dbReference>
<dbReference type="Pfam" id="PF17101">
    <property type="entry name" value="Stealth_CR1"/>
    <property type="match status" value="1"/>
</dbReference>
<evidence type="ECO:0000256" key="3">
    <source>
        <dbReference type="ARBA" id="ARBA00023169"/>
    </source>
</evidence>
<evidence type="ECO:0000313" key="9">
    <source>
        <dbReference type="EMBL" id="THV38609.1"/>
    </source>
</evidence>
<protein>
    <submittedName>
        <fullName evidence="9">Sugar phosphotransferase</fullName>
    </submittedName>
</protein>
<dbReference type="Pfam" id="PF11380">
    <property type="entry name" value="Stealth_CR2"/>
    <property type="match status" value="1"/>
</dbReference>
<dbReference type="PANTHER" id="PTHR24045">
    <property type="match status" value="1"/>
</dbReference>
<keyword evidence="10" id="KW-1185">Reference proteome</keyword>
<dbReference type="GO" id="GO:0000271">
    <property type="term" value="P:polysaccharide biosynthetic process"/>
    <property type="evidence" value="ECO:0007669"/>
    <property type="project" value="UniProtKB-KW"/>
</dbReference>
<proteinExistence type="inferred from homology"/>
<evidence type="ECO:0000313" key="10">
    <source>
        <dbReference type="Proteomes" id="UP000308760"/>
    </source>
</evidence>
<dbReference type="PANTHER" id="PTHR24045:SF0">
    <property type="entry name" value="N-ACETYLGLUCOSAMINE-1-PHOSPHOTRANSFERASE SUBUNITS ALPHA_BETA"/>
    <property type="match status" value="1"/>
</dbReference>
<feature type="domain" description="Stealth protein CR3 conserved region 3" evidence="7">
    <location>
        <begin position="454"/>
        <end position="500"/>
    </location>
</feature>
<dbReference type="GO" id="GO:0016772">
    <property type="term" value="F:transferase activity, transferring phosphorus-containing groups"/>
    <property type="evidence" value="ECO:0007669"/>
    <property type="project" value="InterPro"/>
</dbReference>
<evidence type="ECO:0000259" key="6">
    <source>
        <dbReference type="Pfam" id="PF17101"/>
    </source>
</evidence>
<feature type="domain" description="Stealth protein CR1 conserved region 1" evidence="6">
    <location>
        <begin position="267"/>
        <end position="291"/>
    </location>
</feature>
<dbReference type="EMBL" id="STGY01000067">
    <property type="protein sequence ID" value="THV38609.1"/>
    <property type="molecule type" value="Genomic_DNA"/>
</dbReference>
<dbReference type="Pfam" id="PF17102">
    <property type="entry name" value="Stealth_CR3"/>
    <property type="match status" value="1"/>
</dbReference>
<dbReference type="Pfam" id="PF17103">
    <property type="entry name" value="Stealth_CR4"/>
    <property type="match status" value="1"/>
</dbReference>
<reference evidence="9 10" key="2">
    <citation type="submission" date="2019-05" db="EMBL/GenBank/DDBJ databases">
        <title>Glycomyces buryatensis sp. nov.</title>
        <authorList>
            <person name="Nikitina E."/>
        </authorList>
    </citation>
    <scope>NUCLEOTIDE SEQUENCE [LARGE SCALE GENOMIC DNA]</scope>
    <source>
        <strain evidence="9 10">18</strain>
    </source>
</reference>
<dbReference type="Proteomes" id="UP000308760">
    <property type="component" value="Unassembled WGS sequence"/>
</dbReference>
<dbReference type="InterPro" id="IPR031356">
    <property type="entry name" value="Stealth_CR4"/>
</dbReference>
<evidence type="ECO:0000256" key="2">
    <source>
        <dbReference type="ARBA" id="ARBA00022679"/>
    </source>
</evidence>
<reference evidence="10" key="1">
    <citation type="submission" date="2019-04" db="EMBL/GenBank/DDBJ databases">
        <title>Nocardioides xinjiangensis sp. nov.</title>
        <authorList>
            <person name="Liu S."/>
        </authorList>
    </citation>
    <scope>NUCLEOTIDE SEQUENCE [LARGE SCALE GENOMIC DNA]</scope>
    <source>
        <strain evidence="10">18</strain>
    </source>
</reference>
<evidence type="ECO:0000259" key="7">
    <source>
        <dbReference type="Pfam" id="PF17102"/>
    </source>
</evidence>
<dbReference type="OrthoDB" id="9776077at2"/>
<evidence type="ECO:0000256" key="1">
    <source>
        <dbReference type="ARBA" id="ARBA00007583"/>
    </source>
</evidence>
<organism evidence="9 10">
    <name type="scientific">Glycomyces buryatensis</name>
    <dbReference type="NCBI Taxonomy" id="2570927"/>
    <lineage>
        <taxon>Bacteria</taxon>
        <taxon>Bacillati</taxon>
        <taxon>Actinomycetota</taxon>
        <taxon>Actinomycetes</taxon>
        <taxon>Glycomycetales</taxon>
        <taxon>Glycomycetaceae</taxon>
        <taxon>Glycomyces</taxon>
    </lineage>
</organism>
<dbReference type="InterPro" id="IPR031357">
    <property type="entry name" value="Stealth_CR3"/>
</dbReference>
<evidence type="ECO:0000259" key="8">
    <source>
        <dbReference type="Pfam" id="PF17103"/>
    </source>
</evidence>
<comment type="caution">
    <text evidence="9">The sequence shown here is derived from an EMBL/GenBank/DDBJ whole genome shotgun (WGS) entry which is preliminary data.</text>
</comment>
<dbReference type="InterPro" id="IPR047141">
    <property type="entry name" value="Stealth"/>
</dbReference>
<sequence>MFAENDRRIATRTTGSRNEGFAPIANSPLYHPLEEAVNLTEPCRVEPPSASSEVTEPYGFFTDLATSHILYSQQIRPAYALAAPTPLEVWRRNLEIVTAILTAAGVDFFAIPGFSLTRPVLGVDAADRARVCTALAMLCDTTGGRLSAPEPSFRQSELGLDHPVWARRTDMGDVPLVRADWLWTEPSRNLVYGAEYGCDVEFWSDTGDGHLLAPRHNRISPLVRRDGASVTAPGELFSALGTGPGTELPTVITRAEFARPGPDFVSFPIDVVYTWVDGADHAWLRRRSEADQSPYHAESANDARFIDREELRFSLRSLHMNAPWVRHVYLVTDQQRPHWLDESVPGLTVVDHRDLFEDLENLPTFNSHAIESQLHRIEGLSEHFLYFNDDMFLGRPLSPQAFFEPNGLARFFPAETFIGLDPVSAADTPPNAAFKNDRALVEQAFGRTISRMVKHVPYPMQRSVLAEMEKEFDEASARTAASAFRNVTDISTVTLQHYYAFLSGRAVAGKCYDSYLELGSPDLAEQLSELLDLRDRETFCINDAGLAPGLAEERSTLMRHFLEAYFPVPSPYERTMSI</sequence>
<accession>A0A4S8QC33</accession>
<gene>
    <name evidence="9" type="ORF">FAB82_19450</name>
</gene>
<feature type="domain" description="Stealth protein CR2 conserved region 2" evidence="5">
    <location>
        <begin position="304"/>
        <end position="409"/>
    </location>
</feature>
<name>A0A4S8QC33_9ACTN</name>
<dbReference type="InterPro" id="IPR021520">
    <property type="entry name" value="Stealth_CR2"/>
</dbReference>
<dbReference type="AlphaFoldDB" id="A0A4S8QC33"/>
<keyword evidence="2 9" id="KW-0808">Transferase</keyword>
<evidence type="ECO:0000256" key="4">
    <source>
        <dbReference type="SAM" id="MobiDB-lite"/>
    </source>
</evidence>
<comment type="similarity">
    <text evidence="1">Belongs to the stealth family.</text>
</comment>
<keyword evidence="3" id="KW-0270">Exopolysaccharide synthesis</keyword>
<feature type="domain" description="Stealth protein CR4 conserved region 4" evidence="8">
    <location>
        <begin position="530"/>
        <end position="575"/>
    </location>
</feature>
<feature type="region of interest" description="Disordered" evidence="4">
    <location>
        <begin position="1"/>
        <end position="23"/>
    </location>
</feature>